<dbReference type="Gene3D" id="3.30.160.60">
    <property type="entry name" value="Classic Zinc Finger"/>
    <property type="match status" value="1"/>
</dbReference>
<evidence type="ECO:0000313" key="9">
    <source>
        <dbReference type="Proteomes" id="UP000265040"/>
    </source>
</evidence>
<evidence type="ECO:0000256" key="2">
    <source>
        <dbReference type="ARBA" id="ARBA00022771"/>
    </source>
</evidence>
<dbReference type="Ensembl" id="ENSATET00000068016.1">
    <property type="protein sequence ID" value="ENSATEP00000048850.1"/>
    <property type="gene ID" value="ENSATEG00000028545.1"/>
</dbReference>
<dbReference type="SUPFAM" id="SSF57850">
    <property type="entry name" value="RING/U-box"/>
    <property type="match status" value="1"/>
</dbReference>
<keyword evidence="5" id="KW-0175">Coiled coil</keyword>
<sequence length="443" mass="50988">MDFLLFQVNYLTCSICLTIFTDPVILFCGHSFCKECITLSLSSQDQCPHCQATVPTEGKCLLTNHILKSLAEKAKEAEKRKKEVADWLCPEHEEKLKLFCVTDQELACIICRDGEKHEGHKFKPIKEAAASLRNDLETFVQRVSGDIHDMEGKANTQKEEIRKTGERARQLESQISSQFEEMHEFLRKREDEIKNELKRKEEDAVEVMTERLNAIDTASSESRELEEKVTSVLKIPDSDKFLKSWTDDKSTTAAKASFSLRGEHLQVVTNSLCLGPYESHLQFFMWKEMLQVIQPRAEHLSLRNCRDLTVSDDGRSLDYRHKNYQRNAYTSSVNEFTSGQHYWEVDVGKRSYWELGVQNNFLQYDGKTYVVHGKRTSAVLSEGNPRKIGIYINCSSDELSFYDADTMTHIHTLSASLMSTPVSAYFKIRYTEPDSNPMTVCWY</sequence>
<dbReference type="InParanoid" id="A0A7N6AND5"/>
<feature type="domain" description="B box-type" evidence="7">
    <location>
        <begin position="88"/>
        <end position="125"/>
    </location>
</feature>
<dbReference type="PROSITE" id="PS50089">
    <property type="entry name" value="ZF_RING_2"/>
    <property type="match status" value="1"/>
</dbReference>
<reference evidence="8" key="2">
    <citation type="submission" date="2025-08" db="UniProtKB">
        <authorList>
            <consortium name="Ensembl"/>
        </authorList>
    </citation>
    <scope>IDENTIFICATION</scope>
</reference>
<dbReference type="PROSITE" id="PS00518">
    <property type="entry name" value="ZF_RING_1"/>
    <property type="match status" value="1"/>
</dbReference>
<evidence type="ECO:0000313" key="8">
    <source>
        <dbReference type="Ensembl" id="ENSATEP00000048850.1"/>
    </source>
</evidence>
<dbReference type="InterPro" id="IPR017907">
    <property type="entry name" value="Znf_RING_CS"/>
</dbReference>
<dbReference type="Gene3D" id="2.60.120.920">
    <property type="match status" value="2"/>
</dbReference>
<dbReference type="InterPro" id="IPR050143">
    <property type="entry name" value="TRIM/RBCC"/>
</dbReference>
<dbReference type="Pfam" id="PF13923">
    <property type="entry name" value="zf-C3HC4_2"/>
    <property type="match status" value="1"/>
</dbReference>
<dbReference type="SMART" id="SM00336">
    <property type="entry name" value="BBOX"/>
    <property type="match status" value="1"/>
</dbReference>
<dbReference type="AlphaFoldDB" id="A0A7N6AND5"/>
<keyword evidence="3" id="KW-0862">Zinc</keyword>
<proteinExistence type="predicted"/>
<keyword evidence="1" id="KW-0479">Metal-binding</keyword>
<dbReference type="Proteomes" id="UP000265040">
    <property type="component" value="Chromosome 7"/>
</dbReference>
<accession>A0A7N6AND5</accession>
<evidence type="ECO:0000256" key="3">
    <source>
        <dbReference type="ARBA" id="ARBA00022833"/>
    </source>
</evidence>
<keyword evidence="2 4" id="KW-0863">Zinc-finger</keyword>
<dbReference type="CDD" id="cd19800">
    <property type="entry name" value="Bbox2_xNF7-like"/>
    <property type="match status" value="1"/>
</dbReference>
<feature type="domain" description="RING-type" evidence="6">
    <location>
        <begin position="13"/>
        <end position="51"/>
    </location>
</feature>
<dbReference type="SMART" id="SM00184">
    <property type="entry name" value="RING"/>
    <property type="match status" value="1"/>
</dbReference>
<dbReference type="InterPro" id="IPR043136">
    <property type="entry name" value="B30.2/SPRY_sf"/>
</dbReference>
<evidence type="ECO:0000259" key="7">
    <source>
        <dbReference type="PROSITE" id="PS50119"/>
    </source>
</evidence>
<reference evidence="8" key="1">
    <citation type="submission" date="2021-04" db="EMBL/GenBank/DDBJ databases">
        <authorList>
            <consortium name="Wellcome Sanger Institute Data Sharing"/>
        </authorList>
    </citation>
    <scope>NUCLEOTIDE SEQUENCE [LARGE SCALE GENOMIC DNA]</scope>
</reference>
<feature type="coiled-coil region" evidence="5">
    <location>
        <begin position="154"/>
        <end position="210"/>
    </location>
</feature>
<dbReference type="InterPro" id="IPR013320">
    <property type="entry name" value="ConA-like_dom_sf"/>
</dbReference>
<dbReference type="GeneTree" id="ENSGT00940000164374"/>
<dbReference type="Pfam" id="PF00643">
    <property type="entry name" value="zf-B_box"/>
    <property type="match status" value="1"/>
</dbReference>
<evidence type="ECO:0000259" key="6">
    <source>
        <dbReference type="PROSITE" id="PS50089"/>
    </source>
</evidence>
<protein>
    <submittedName>
        <fullName evidence="8">Uncharacterized protein</fullName>
    </submittedName>
</protein>
<evidence type="ECO:0000256" key="1">
    <source>
        <dbReference type="ARBA" id="ARBA00022723"/>
    </source>
</evidence>
<dbReference type="PANTHER" id="PTHR24103">
    <property type="entry name" value="E3 UBIQUITIN-PROTEIN LIGASE TRIM"/>
    <property type="match status" value="1"/>
</dbReference>
<dbReference type="SUPFAM" id="SSF49899">
    <property type="entry name" value="Concanavalin A-like lectins/glucanases"/>
    <property type="match status" value="1"/>
</dbReference>
<evidence type="ECO:0000256" key="4">
    <source>
        <dbReference type="PROSITE-ProRule" id="PRU00024"/>
    </source>
</evidence>
<dbReference type="PROSITE" id="PS50119">
    <property type="entry name" value="ZF_BBOX"/>
    <property type="match status" value="1"/>
</dbReference>
<dbReference type="Gene3D" id="3.30.40.10">
    <property type="entry name" value="Zinc/RING finger domain, C3HC4 (zinc finger)"/>
    <property type="match status" value="1"/>
</dbReference>
<organism evidence="8 9">
    <name type="scientific">Anabas testudineus</name>
    <name type="common">Climbing perch</name>
    <name type="synonym">Anthias testudineus</name>
    <dbReference type="NCBI Taxonomy" id="64144"/>
    <lineage>
        <taxon>Eukaryota</taxon>
        <taxon>Metazoa</taxon>
        <taxon>Chordata</taxon>
        <taxon>Craniata</taxon>
        <taxon>Vertebrata</taxon>
        <taxon>Euteleostomi</taxon>
        <taxon>Actinopterygii</taxon>
        <taxon>Neopterygii</taxon>
        <taxon>Teleostei</taxon>
        <taxon>Neoteleostei</taxon>
        <taxon>Acanthomorphata</taxon>
        <taxon>Anabantaria</taxon>
        <taxon>Anabantiformes</taxon>
        <taxon>Anabantoidei</taxon>
        <taxon>Anabantidae</taxon>
        <taxon>Anabas</taxon>
    </lineage>
</organism>
<dbReference type="OrthoDB" id="654191at2759"/>
<reference evidence="8" key="3">
    <citation type="submission" date="2025-09" db="UniProtKB">
        <authorList>
            <consortium name="Ensembl"/>
        </authorList>
    </citation>
    <scope>IDENTIFICATION</scope>
</reference>
<keyword evidence="9" id="KW-1185">Reference proteome</keyword>
<evidence type="ECO:0000256" key="5">
    <source>
        <dbReference type="SAM" id="Coils"/>
    </source>
</evidence>
<dbReference type="InterPro" id="IPR001841">
    <property type="entry name" value="Znf_RING"/>
</dbReference>
<dbReference type="GO" id="GO:0008270">
    <property type="term" value="F:zinc ion binding"/>
    <property type="evidence" value="ECO:0007669"/>
    <property type="project" value="UniProtKB-KW"/>
</dbReference>
<dbReference type="InterPro" id="IPR000315">
    <property type="entry name" value="Znf_B-box"/>
</dbReference>
<name>A0A7N6AND5_ANATE</name>
<dbReference type="FunCoup" id="A0A7N6AND5">
    <property type="interactions" value="2"/>
</dbReference>
<dbReference type="SUPFAM" id="SSF57845">
    <property type="entry name" value="B-box zinc-binding domain"/>
    <property type="match status" value="1"/>
</dbReference>
<dbReference type="InterPro" id="IPR013083">
    <property type="entry name" value="Znf_RING/FYVE/PHD"/>
</dbReference>